<evidence type="ECO:0000256" key="15">
    <source>
        <dbReference type="ARBA" id="ARBA00038074"/>
    </source>
</evidence>
<dbReference type="PROSITE" id="PS01034">
    <property type="entry name" value="GH16_1"/>
    <property type="match status" value="1"/>
</dbReference>
<protein>
    <recommendedName>
        <fullName evidence="16">Crh-like protein</fullName>
        <ecNumber evidence="16">3.2.-.-</ecNumber>
    </recommendedName>
</protein>
<proteinExistence type="inferred from homology"/>
<keyword evidence="13" id="KW-0326">Glycosidase</keyword>
<keyword evidence="9 16" id="KW-0472">Membrane</keyword>
<dbReference type="InterPro" id="IPR017168">
    <property type="entry name" value="CHR-like"/>
</dbReference>
<evidence type="ECO:0000256" key="8">
    <source>
        <dbReference type="ARBA" id="ARBA00022801"/>
    </source>
</evidence>
<evidence type="ECO:0000313" key="21">
    <source>
        <dbReference type="EMBL" id="KAK6346073.1"/>
    </source>
</evidence>
<name>A0AAV9UN70_9PEZI</name>
<dbReference type="SUPFAM" id="SSF49899">
    <property type="entry name" value="Concanavalin A-like lectins/glucanases"/>
    <property type="match status" value="1"/>
</dbReference>
<dbReference type="Proteomes" id="UP001373714">
    <property type="component" value="Unassembled WGS sequence"/>
</dbReference>
<evidence type="ECO:0000256" key="16">
    <source>
        <dbReference type="PIRNR" id="PIRNR037299"/>
    </source>
</evidence>
<evidence type="ECO:0000256" key="1">
    <source>
        <dbReference type="ARBA" id="ARBA00000822"/>
    </source>
</evidence>
<dbReference type="GO" id="GO:0005975">
    <property type="term" value="P:carbohydrate metabolic process"/>
    <property type="evidence" value="ECO:0007669"/>
    <property type="project" value="InterPro"/>
</dbReference>
<keyword evidence="5" id="KW-0328">Glycosyltransferase</keyword>
<dbReference type="PANTHER" id="PTHR10963">
    <property type="entry name" value="GLYCOSYL HYDROLASE-RELATED"/>
    <property type="match status" value="1"/>
</dbReference>
<keyword evidence="22" id="KW-1185">Reference proteome</keyword>
<dbReference type="GO" id="GO:0009277">
    <property type="term" value="C:fungal-type cell wall"/>
    <property type="evidence" value="ECO:0007669"/>
    <property type="project" value="TreeGrafter"/>
</dbReference>
<evidence type="ECO:0000256" key="12">
    <source>
        <dbReference type="ARBA" id="ARBA00023288"/>
    </source>
</evidence>
<accession>A0AAV9UN70</accession>
<evidence type="ECO:0000256" key="6">
    <source>
        <dbReference type="ARBA" id="ARBA00022679"/>
    </source>
</evidence>
<evidence type="ECO:0000256" key="13">
    <source>
        <dbReference type="ARBA" id="ARBA00023295"/>
    </source>
</evidence>
<comment type="catalytic activity">
    <reaction evidence="1">
        <text>Random endo-hydrolysis of N-acetyl-beta-D-glucosaminide (1-&gt;4)-beta-linkages in chitin and chitodextrins.</text>
        <dbReference type="EC" id="3.2.1.14"/>
    </reaction>
</comment>
<dbReference type="Pfam" id="PF00722">
    <property type="entry name" value="Glyco_hydro_16"/>
    <property type="match status" value="1"/>
</dbReference>
<evidence type="ECO:0000256" key="17">
    <source>
        <dbReference type="PIRSR" id="PIRSR037299-1"/>
    </source>
</evidence>
<comment type="caution">
    <text evidence="21">The sequence shown here is derived from an EMBL/GenBank/DDBJ whole genome shotgun (WGS) entry which is preliminary data.</text>
</comment>
<dbReference type="InterPro" id="IPR013320">
    <property type="entry name" value="ConA-like_dom_sf"/>
</dbReference>
<evidence type="ECO:0000256" key="3">
    <source>
        <dbReference type="ARBA" id="ARBA00004589"/>
    </source>
</evidence>
<feature type="region of interest" description="Disordered" evidence="18">
    <location>
        <begin position="251"/>
        <end position="414"/>
    </location>
</feature>
<keyword evidence="4" id="KW-0336">GPI-anchor</keyword>
<feature type="active site" description="Nucleophile" evidence="17">
    <location>
        <position position="121"/>
    </location>
</feature>
<dbReference type="AlphaFoldDB" id="A0AAV9UN70"/>
<feature type="compositionally biased region" description="Low complexity" evidence="18">
    <location>
        <begin position="257"/>
        <end position="266"/>
    </location>
</feature>
<evidence type="ECO:0000256" key="18">
    <source>
        <dbReference type="SAM" id="MobiDB-lite"/>
    </source>
</evidence>
<comment type="similarity">
    <text evidence="15">Belongs to the glycosyl hydrolase 16 family. CRH1 subfamily.</text>
</comment>
<evidence type="ECO:0000259" key="20">
    <source>
        <dbReference type="PROSITE" id="PS51762"/>
    </source>
</evidence>
<keyword evidence="6" id="KW-0808">Transferase</keyword>
<evidence type="ECO:0000256" key="4">
    <source>
        <dbReference type="ARBA" id="ARBA00022622"/>
    </source>
</evidence>
<keyword evidence="11" id="KW-0325">Glycoprotein</keyword>
<evidence type="ECO:0000256" key="10">
    <source>
        <dbReference type="ARBA" id="ARBA00023157"/>
    </source>
</evidence>
<dbReference type="PIRSF" id="PIRSF037299">
    <property type="entry name" value="Glycosidase_CRH1_prd"/>
    <property type="match status" value="1"/>
</dbReference>
<dbReference type="PANTHER" id="PTHR10963:SF68">
    <property type="entry name" value="GLYCOSIDASE CRH1-RELATED"/>
    <property type="match status" value="1"/>
</dbReference>
<feature type="compositionally biased region" description="Low complexity" evidence="18">
    <location>
        <begin position="342"/>
        <end position="361"/>
    </location>
</feature>
<comment type="subcellular location">
    <subcellularLocation>
        <location evidence="2">Cell envelope</location>
    </subcellularLocation>
    <subcellularLocation>
        <location evidence="3">Membrane</location>
        <topology evidence="3">Lipid-anchor</topology>
        <topology evidence="3">GPI-anchor</topology>
    </subcellularLocation>
</comment>
<dbReference type="InterPro" id="IPR050546">
    <property type="entry name" value="Glycosyl_Hydrlase_16"/>
</dbReference>
<sequence>MQIQRFILIAAALLPATFAQTSSDCNPLKGCFKDDPALGTTYTWDYTQNHGDAPRFDIVSSAARISYQNDGMHMSVQMKGDSPTLQSQFYIFWGKAEIVMKAGPGAGIVSSLVFQSDVLDEIDVEFIGNQPGNVQTNIFSKGNQDVHIYGANTAVADAVGTFHKYTVDWTPEQITWSIDGNVVRVLTRASLGDVYPQTPMQIKFGPWAAGDPSNAPGTIEWAGGPIDYSLAPFDMVVASLSITDYSTGATKYRYRDSSGSSGSIEITGGGNVNPPQPQPTSSAPPPPPTTTSTPPPPPPTTTSSKPPPPPPTTTSTPPPPPPPPTTTSTTTSSSKPPPPKPTTTSSQEEETTTSVKETSTSYRPTKSTSVETTRASTSSEPTERSGETTFATVVATQSSNERLATNSDVPSSGSNIGTGSSLIIAIVALFILF</sequence>
<feature type="signal peptide" evidence="19">
    <location>
        <begin position="1"/>
        <end position="19"/>
    </location>
</feature>
<dbReference type="InterPro" id="IPR008263">
    <property type="entry name" value="GH16_AS"/>
</dbReference>
<dbReference type="GO" id="GO:0016757">
    <property type="term" value="F:glycosyltransferase activity"/>
    <property type="evidence" value="ECO:0007669"/>
    <property type="project" value="UniProtKB-KW"/>
</dbReference>
<feature type="compositionally biased region" description="Pro residues" evidence="18">
    <location>
        <begin position="274"/>
        <end position="325"/>
    </location>
</feature>
<organism evidence="21 22">
    <name type="scientific">Orbilia blumenaviensis</name>
    <dbReference type="NCBI Taxonomy" id="1796055"/>
    <lineage>
        <taxon>Eukaryota</taxon>
        <taxon>Fungi</taxon>
        <taxon>Dikarya</taxon>
        <taxon>Ascomycota</taxon>
        <taxon>Pezizomycotina</taxon>
        <taxon>Orbiliomycetes</taxon>
        <taxon>Orbiliales</taxon>
        <taxon>Orbiliaceae</taxon>
        <taxon>Orbilia</taxon>
    </lineage>
</organism>
<evidence type="ECO:0000256" key="9">
    <source>
        <dbReference type="ARBA" id="ARBA00023136"/>
    </source>
</evidence>
<evidence type="ECO:0000256" key="19">
    <source>
        <dbReference type="SAM" id="SignalP"/>
    </source>
</evidence>
<dbReference type="CDD" id="cd02183">
    <property type="entry name" value="GH16_fungal_CRH1_transglycosylase"/>
    <property type="match status" value="1"/>
</dbReference>
<feature type="domain" description="GH16" evidence="20">
    <location>
        <begin position="16"/>
        <end position="230"/>
    </location>
</feature>
<evidence type="ECO:0000256" key="14">
    <source>
        <dbReference type="ARBA" id="ARBA00023316"/>
    </source>
</evidence>
<evidence type="ECO:0000256" key="7">
    <source>
        <dbReference type="ARBA" id="ARBA00022729"/>
    </source>
</evidence>
<keyword evidence="14" id="KW-0961">Cell wall biogenesis/degradation</keyword>
<feature type="compositionally biased region" description="Polar residues" evidence="18">
    <location>
        <begin position="362"/>
        <end position="380"/>
    </location>
</feature>
<dbReference type="EC" id="3.2.-.-" evidence="16"/>
<dbReference type="GO" id="GO:0031505">
    <property type="term" value="P:fungal-type cell wall organization"/>
    <property type="evidence" value="ECO:0007669"/>
    <property type="project" value="TreeGrafter"/>
</dbReference>
<keyword evidence="12" id="KW-0449">Lipoprotein</keyword>
<keyword evidence="10" id="KW-1015">Disulfide bond</keyword>
<dbReference type="Gene3D" id="2.60.120.200">
    <property type="match status" value="1"/>
</dbReference>
<evidence type="ECO:0000313" key="22">
    <source>
        <dbReference type="Proteomes" id="UP001373714"/>
    </source>
</evidence>
<evidence type="ECO:0000256" key="5">
    <source>
        <dbReference type="ARBA" id="ARBA00022676"/>
    </source>
</evidence>
<dbReference type="PRINTS" id="PR01217">
    <property type="entry name" value="PRICHEXTENSN"/>
</dbReference>
<keyword evidence="7 19" id="KW-0732">Signal</keyword>
<feature type="active site" description="Proton donor" evidence="17">
    <location>
        <position position="125"/>
    </location>
</feature>
<evidence type="ECO:0000256" key="11">
    <source>
        <dbReference type="ARBA" id="ARBA00023180"/>
    </source>
</evidence>
<dbReference type="GO" id="GO:0008843">
    <property type="term" value="F:endochitinase activity"/>
    <property type="evidence" value="ECO:0007669"/>
    <property type="project" value="UniProtKB-EC"/>
</dbReference>
<feature type="chain" id="PRO_5043620191" description="Crh-like protein" evidence="19">
    <location>
        <begin position="20"/>
        <end position="433"/>
    </location>
</feature>
<dbReference type="EMBL" id="JAVHNS010000008">
    <property type="protein sequence ID" value="KAK6346073.1"/>
    <property type="molecule type" value="Genomic_DNA"/>
</dbReference>
<evidence type="ECO:0000256" key="2">
    <source>
        <dbReference type="ARBA" id="ARBA00004196"/>
    </source>
</evidence>
<dbReference type="InterPro" id="IPR000757">
    <property type="entry name" value="Beta-glucanase-like"/>
</dbReference>
<reference evidence="21 22" key="1">
    <citation type="submission" date="2019-10" db="EMBL/GenBank/DDBJ databases">
        <authorList>
            <person name="Palmer J.M."/>
        </authorList>
    </citation>
    <scope>NUCLEOTIDE SEQUENCE [LARGE SCALE GENOMIC DNA]</scope>
    <source>
        <strain evidence="21 22">TWF730</strain>
    </source>
</reference>
<keyword evidence="8 16" id="KW-0378">Hydrolase</keyword>
<dbReference type="GO" id="GO:0098552">
    <property type="term" value="C:side of membrane"/>
    <property type="evidence" value="ECO:0007669"/>
    <property type="project" value="UniProtKB-KW"/>
</dbReference>
<dbReference type="PROSITE" id="PS51762">
    <property type="entry name" value="GH16_2"/>
    <property type="match status" value="1"/>
</dbReference>
<feature type="compositionally biased region" description="Polar residues" evidence="18">
    <location>
        <begin position="387"/>
        <end position="414"/>
    </location>
</feature>
<gene>
    <name evidence="21" type="ORF">TWF730_010405</name>
</gene>